<proteinExistence type="predicted"/>
<dbReference type="InterPro" id="IPR007350">
    <property type="entry name" value="Transposase_Tc5_C"/>
</dbReference>
<dbReference type="SUPFAM" id="SSF118310">
    <property type="entry name" value="AN1-like Zinc finger"/>
    <property type="match status" value="1"/>
</dbReference>
<keyword evidence="3" id="KW-1185">Reference proteome</keyword>
<dbReference type="EMBL" id="AZBU02000009">
    <property type="protein sequence ID" value="TKR64789.1"/>
    <property type="molecule type" value="Genomic_DNA"/>
</dbReference>
<comment type="caution">
    <text evidence="2">The sequence shown here is derived from an EMBL/GenBank/DDBJ whole genome shotgun (WGS) entry which is preliminary data.</text>
</comment>
<protein>
    <recommendedName>
        <fullName evidence="1">Transposase Tc5 C-terminal domain-containing protein</fullName>
    </recommendedName>
</protein>
<sequence>MNIPRSLLRSGQHRVDAERRSETILRSTIRFDAENASFTAGLLQTRPELFEVPKSLCFHFVKLDTMCYFEDLALVPCAHCNGHFCLTLFVINQHSCQ</sequence>
<dbReference type="InterPro" id="IPR035896">
    <property type="entry name" value="AN1-like_Znf"/>
</dbReference>
<dbReference type="Proteomes" id="UP000298663">
    <property type="component" value="Unassembled WGS sequence"/>
</dbReference>
<dbReference type="AlphaFoldDB" id="A0A4U5M7A9"/>
<accession>A0A4U5M7A9</accession>
<feature type="domain" description="Transposase Tc5 C-terminal" evidence="1">
    <location>
        <begin position="40"/>
        <end position="96"/>
    </location>
</feature>
<name>A0A4U5M7A9_STECR</name>
<reference evidence="2 3" key="2">
    <citation type="journal article" date="2019" name="G3 (Bethesda)">
        <title>Hybrid Assembly of the Genome of the Entomopathogenic Nematode Steinernema carpocapsae Identifies the X-Chromosome.</title>
        <authorList>
            <person name="Serra L."/>
            <person name="Macchietto M."/>
            <person name="Macias-Munoz A."/>
            <person name="McGill C.J."/>
            <person name="Rodriguez I.M."/>
            <person name="Rodriguez B."/>
            <person name="Murad R."/>
            <person name="Mortazavi A."/>
        </authorList>
    </citation>
    <scope>NUCLEOTIDE SEQUENCE [LARGE SCALE GENOMIC DNA]</scope>
    <source>
        <strain evidence="2 3">ALL</strain>
    </source>
</reference>
<evidence type="ECO:0000313" key="2">
    <source>
        <dbReference type="EMBL" id="TKR64789.1"/>
    </source>
</evidence>
<evidence type="ECO:0000259" key="1">
    <source>
        <dbReference type="Pfam" id="PF04236"/>
    </source>
</evidence>
<evidence type="ECO:0000313" key="3">
    <source>
        <dbReference type="Proteomes" id="UP000298663"/>
    </source>
</evidence>
<organism evidence="2 3">
    <name type="scientific">Steinernema carpocapsae</name>
    <name type="common">Entomopathogenic nematode</name>
    <dbReference type="NCBI Taxonomy" id="34508"/>
    <lineage>
        <taxon>Eukaryota</taxon>
        <taxon>Metazoa</taxon>
        <taxon>Ecdysozoa</taxon>
        <taxon>Nematoda</taxon>
        <taxon>Chromadorea</taxon>
        <taxon>Rhabditida</taxon>
        <taxon>Tylenchina</taxon>
        <taxon>Panagrolaimomorpha</taxon>
        <taxon>Strongyloidoidea</taxon>
        <taxon>Steinernematidae</taxon>
        <taxon>Steinernema</taxon>
    </lineage>
</organism>
<reference evidence="2 3" key="1">
    <citation type="journal article" date="2015" name="Genome Biol.">
        <title>Comparative genomics of Steinernema reveals deeply conserved gene regulatory networks.</title>
        <authorList>
            <person name="Dillman A.R."/>
            <person name="Macchietto M."/>
            <person name="Porter C.F."/>
            <person name="Rogers A."/>
            <person name="Williams B."/>
            <person name="Antoshechkin I."/>
            <person name="Lee M.M."/>
            <person name="Goodwin Z."/>
            <person name="Lu X."/>
            <person name="Lewis E.E."/>
            <person name="Goodrich-Blair H."/>
            <person name="Stock S.P."/>
            <person name="Adams B.J."/>
            <person name="Sternberg P.W."/>
            <person name="Mortazavi A."/>
        </authorList>
    </citation>
    <scope>NUCLEOTIDE SEQUENCE [LARGE SCALE GENOMIC DNA]</scope>
    <source>
        <strain evidence="2 3">ALL</strain>
    </source>
</reference>
<dbReference type="Pfam" id="PF04236">
    <property type="entry name" value="Transp_Tc5_C"/>
    <property type="match status" value="1"/>
</dbReference>
<gene>
    <name evidence="2" type="ORF">L596_025270</name>
</gene>